<reference evidence="1 2" key="1">
    <citation type="submission" date="2016-04" db="EMBL/GenBank/DDBJ databases">
        <title>Genome sequence of Methanobrevibacter curvatus DSM 11111.</title>
        <authorList>
            <person name="Poehlein A."/>
            <person name="Seedorf H."/>
            <person name="Daniel R."/>
        </authorList>
    </citation>
    <scope>NUCLEOTIDE SEQUENCE [LARGE SCALE GENOMIC DNA]</scope>
    <source>
        <strain evidence="1 2">DSM 11111</strain>
    </source>
</reference>
<gene>
    <name evidence="1" type="ORF">MBCUR_00230</name>
</gene>
<protein>
    <submittedName>
        <fullName evidence="1">Uncharacterized protein</fullName>
    </submittedName>
</protein>
<dbReference type="RefSeq" id="WP_067088656.1">
    <property type="nucleotide sequence ID" value="NZ_LWMV01000004.1"/>
</dbReference>
<comment type="caution">
    <text evidence="1">The sequence shown here is derived from an EMBL/GenBank/DDBJ whole genome shotgun (WGS) entry which is preliminary data.</text>
</comment>
<accession>A0A166ENK1</accession>
<sequence length="84" mass="9742">MTEELINELRELSLEHKDDLKREKIELLIGDDVQDFRISGIGGKSIKIEKYIRYEDIVDATEDGREGLESVVRELVENYNKSSD</sequence>
<dbReference type="AlphaFoldDB" id="A0A166ENK1"/>
<dbReference type="OrthoDB" id="76400at2157"/>
<proteinExistence type="predicted"/>
<keyword evidence="2" id="KW-1185">Reference proteome</keyword>
<dbReference type="EMBL" id="LWMV01000004">
    <property type="protein sequence ID" value="KZX16845.1"/>
    <property type="molecule type" value="Genomic_DNA"/>
</dbReference>
<name>A0A166ENK1_9EURY</name>
<evidence type="ECO:0000313" key="1">
    <source>
        <dbReference type="EMBL" id="KZX16845.1"/>
    </source>
</evidence>
<evidence type="ECO:0000313" key="2">
    <source>
        <dbReference type="Proteomes" id="UP000077245"/>
    </source>
</evidence>
<dbReference type="PATRIC" id="fig|49547.3.peg.25"/>
<organism evidence="1 2">
    <name type="scientific">Methanobrevibacter curvatus</name>
    <dbReference type="NCBI Taxonomy" id="49547"/>
    <lineage>
        <taxon>Archaea</taxon>
        <taxon>Methanobacteriati</taxon>
        <taxon>Methanobacteriota</taxon>
        <taxon>Methanomada group</taxon>
        <taxon>Methanobacteria</taxon>
        <taxon>Methanobacteriales</taxon>
        <taxon>Methanobacteriaceae</taxon>
        <taxon>Methanobrevibacter</taxon>
    </lineage>
</organism>
<dbReference type="Proteomes" id="UP000077245">
    <property type="component" value="Unassembled WGS sequence"/>
</dbReference>